<keyword evidence="1" id="KW-0175">Coiled coil</keyword>
<evidence type="ECO:0000256" key="1">
    <source>
        <dbReference type="SAM" id="Coils"/>
    </source>
</evidence>
<dbReference type="GO" id="GO:0042597">
    <property type="term" value="C:periplasmic space"/>
    <property type="evidence" value="ECO:0007669"/>
    <property type="project" value="InterPro"/>
</dbReference>
<dbReference type="Gene3D" id="1.20.120.1490">
    <property type="match status" value="1"/>
</dbReference>
<dbReference type="Proteomes" id="UP000295706">
    <property type="component" value="Unassembled WGS sequence"/>
</dbReference>
<protein>
    <recommendedName>
        <fullName evidence="5">DUF4890 domain-containing protein</fullName>
    </recommendedName>
</protein>
<evidence type="ECO:0000313" key="3">
    <source>
        <dbReference type="EMBL" id="TDB57215.1"/>
    </source>
</evidence>
<keyword evidence="4" id="KW-1185">Reference proteome</keyword>
<dbReference type="Pfam" id="PF07813">
    <property type="entry name" value="LTXXQ"/>
    <property type="match status" value="1"/>
</dbReference>
<name>A0A4V2X7U5_9BACT</name>
<feature type="coiled-coil region" evidence="1">
    <location>
        <begin position="31"/>
        <end position="90"/>
    </location>
</feature>
<dbReference type="InterPro" id="IPR012899">
    <property type="entry name" value="LTXXQ"/>
</dbReference>
<proteinExistence type="predicted"/>
<dbReference type="AlphaFoldDB" id="A0A4V2X7U5"/>
<evidence type="ECO:0008006" key="5">
    <source>
        <dbReference type="Google" id="ProtNLM"/>
    </source>
</evidence>
<organism evidence="3 4">
    <name type="scientific">Arundinibacter roseus</name>
    <dbReference type="NCBI Taxonomy" id="2070510"/>
    <lineage>
        <taxon>Bacteria</taxon>
        <taxon>Pseudomonadati</taxon>
        <taxon>Bacteroidota</taxon>
        <taxon>Cytophagia</taxon>
        <taxon>Cytophagales</taxon>
        <taxon>Spirosomataceae</taxon>
        <taxon>Arundinibacter</taxon>
    </lineage>
</organism>
<gene>
    <name evidence="3" type="ORF">EZE20_23820</name>
</gene>
<dbReference type="OrthoDB" id="956918at2"/>
<evidence type="ECO:0000256" key="2">
    <source>
        <dbReference type="SAM" id="SignalP"/>
    </source>
</evidence>
<keyword evidence="2" id="KW-0732">Signal</keyword>
<feature type="chain" id="PRO_5020876833" description="DUF4890 domain-containing protein" evidence="2">
    <location>
        <begin position="24"/>
        <end position="116"/>
    </location>
</feature>
<evidence type="ECO:0000313" key="4">
    <source>
        <dbReference type="Proteomes" id="UP000295706"/>
    </source>
</evidence>
<accession>A0A4V2X7U5</accession>
<comment type="caution">
    <text evidence="3">The sequence shown here is derived from an EMBL/GenBank/DDBJ whole genome shotgun (WGS) entry which is preliminary data.</text>
</comment>
<dbReference type="EMBL" id="SMJU01000030">
    <property type="protein sequence ID" value="TDB57215.1"/>
    <property type="molecule type" value="Genomic_DNA"/>
</dbReference>
<sequence>MLAMKKLVGMLVLMLLFGTGAYAQKQGMNPEKRAKNQVEHMKKELNLSDEQATKLSALMQEQSQKQKELMEQMKANREESKTKMKAILTQEQYIQLLEKRTEPGHRMRRMRGGAKS</sequence>
<feature type="signal peptide" evidence="2">
    <location>
        <begin position="1"/>
        <end position="23"/>
    </location>
</feature>
<reference evidence="3 4" key="1">
    <citation type="submission" date="2019-02" db="EMBL/GenBank/DDBJ databases">
        <title>Arundinibacter roseus gen. nov., sp. nov., a new member of the family Cytophagaceae.</title>
        <authorList>
            <person name="Szuroczki S."/>
            <person name="Khayer B."/>
            <person name="Sproer C."/>
            <person name="Toumi M."/>
            <person name="Szabo A."/>
            <person name="Felfoldi T."/>
            <person name="Schumann P."/>
            <person name="Toth E."/>
        </authorList>
    </citation>
    <scope>NUCLEOTIDE SEQUENCE [LARGE SCALE GENOMIC DNA]</scope>
    <source>
        <strain evidence="3 4">DMA-k-7a</strain>
    </source>
</reference>